<organism evidence="2 3">
    <name type="scientific">Streptomyces violascens</name>
    <dbReference type="NCBI Taxonomy" id="67381"/>
    <lineage>
        <taxon>Bacteria</taxon>
        <taxon>Bacillati</taxon>
        <taxon>Actinomycetota</taxon>
        <taxon>Actinomycetes</taxon>
        <taxon>Kitasatosporales</taxon>
        <taxon>Streptomycetaceae</taxon>
        <taxon>Streptomyces</taxon>
    </lineage>
</organism>
<accession>A0ABQ3QKQ4</accession>
<name>A0ABQ3QKQ4_9ACTN</name>
<evidence type="ECO:0000313" key="3">
    <source>
        <dbReference type="Proteomes" id="UP001050808"/>
    </source>
</evidence>
<dbReference type="EMBL" id="BNDY01000002">
    <property type="protein sequence ID" value="GHI37814.1"/>
    <property type="molecule type" value="Genomic_DNA"/>
</dbReference>
<evidence type="ECO:0000256" key="1">
    <source>
        <dbReference type="SAM" id="MobiDB-lite"/>
    </source>
</evidence>
<comment type="caution">
    <text evidence="2">The sequence shown here is derived from an EMBL/GenBank/DDBJ whole genome shotgun (WGS) entry which is preliminary data.</text>
</comment>
<sequence length="119" mass="12198">MAHGVPPQTRSGWGWHRPRFGSGLQRPHAVTARTVGARAPPRSRGKITTAFRCRSALFAAAGAGVLCFALAGCGSSDASDAPVEHKSFAFGGKVLTIDAGHSTVLGSASTTAEPFIHGS</sequence>
<protein>
    <submittedName>
        <fullName evidence="2">Uncharacterized protein</fullName>
    </submittedName>
</protein>
<reference evidence="2" key="1">
    <citation type="submission" date="2024-05" db="EMBL/GenBank/DDBJ databases">
        <title>Whole genome shotgun sequence of Streptomyces violascens NBRC 12920.</title>
        <authorList>
            <person name="Komaki H."/>
            <person name="Tamura T."/>
        </authorList>
    </citation>
    <scope>NUCLEOTIDE SEQUENCE</scope>
    <source>
        <strain evidence="2">NBRC 12920</strain>
    </source>
</reference>
<dbReference type="Proteomes" id="UP001050808">
    <property type="component" value="Unassembled WGS sequence"/>
</dbReference>
<gene>
    <name evidence="2" type="ORF">Sviol_22220</name>
</gene>
<keyword evidence="3" id="KW-1185">Reference proteome</keyword>
<feature type="region of interest" description="Disordered" evidence="1">
    <location>
        <begin position="1"/>
        <end position="26"/>
    </location>
</feature>
<proteinExistence type="predicted"/>
<evidence type="ECO:0000313" key="2">
    <source>
        <dbReference type="EMBL" id="GHI37814.1"/>
    </source>
</evidence>